<dbReference type="CDD" id="cd02933">
    <property type="entry name" value="OYE_like_FMN"/>
    <property type="match status" value="1"/>
</dbReference>
<dbReference type="Gene3D" id="3.20.20.70">
    <property type="entry name" value="Aldolase class I"/>
    <property type="match status" value="2"/>
</dbReference>
<comment type="caution">
    <text evidence="2">The sequence shown here is derived from an EMBL/GenBank/DDBJ whole genome shotgun (WGS) entry which is preliminary data.</text>
</comment>
<feature type="domain" description="NADH:flavin oxidoreductase/NADH oxidase N-terminal" evidence="1">
    <location>
        <begin position="10"/>
        <end position="337"/>
    </location>
</feature>
<dbReference type="PANTHER" id="PTHR22893">
    <property type="entry name" value="NADH OXIDOREDUCTASE-RELATED"/>
    <property type="match status" value="1"/>
</dbReference>
<dbReference type="Pfam" id="PF00724">
    <property type="entry name" value="Oxidored_FMN"/>
    <property type="match status" value="1"/>
</dbReference>
<evidence type="ECO:0000313" key="3">
    <source>
        <dbReference type="Proteomes" id="UP000184267"/>
    </source>
</evidence>
<dbReference type="OrthoDB" id="276546at2759"/>
<protein>
    <recommendedName>
        <fullName evidence="1">NADH:flavin oxidoreductase/NADH oxidase N-terminal domain-containing protein</fullName>
    </recommendedName>
</protein>
<evidence type="ECO:0000313" key="2">
    <source>
        <dbReference type="EMBL" id="OJT11297.1"/>
    </source>
</evidence>
<sequence>MSESSGPLPKLFQPVKVGDVTAGHRVVLAPLSRCRANNKHVHTNLAVTYYAQRASVPGTVLISEATFIAPYAGLYAHVPGIWNEEQIASWRKAGSLQIVDAVHAKGSYIYLQLWALGRAADAAELREENPDYPYVSASDVPLPEKSDGEAPRPLTILEIKQYVEAYAQAARNAVYGAGFDGVEVHCAHGYLIDQFIQDTSNKRTDEYGGSIENRCRFALEAIDAVVNAIGEVKTGFRLSPWSTFQGMRMADPVPTFTYLVTKLAQDHPGLAFLHQVEPGLAGGWDIDAKIGESNDFIRKIWLPRPLISAGRYTRESAIARAEETGELTAFGRLFISNITDAIHAKGSYIYLQLWALGRAADLAVLRAENPDYPYVSSSDIPLSSGKNFGEKPRPLTVPEIKEYVETYAQASRDAVFGAGFDGVEVHCAHGYLVDQFIQDTCNKRTDEYGGSIENRCRFALEVIDAVVKAVGPTKTGIRLSPWSTFQDMRMDDPIPTFTYLVSKVVETHPDLALIHLVEPGVGGGSDIEAKAGESNDFIRKLWLPRPLITAGRYTRESAIARAEETGELTAFGRLFISNPDLPLRLRKNLPLIPWDRAVYYTAEDPHGYTDYPFAEENREELGV</sequence>
<name>A0A1M2VUL2_TRAPU</name>
<keyword evidence="3" id="KW-1185">Reference proteome</keyword>
<dbReference type="InterPro" id="IPR001155">
    <property type="entry name" value="OxRdtase_FMN_N"/>
</dbReference>
<organism evidence="2 3">
    <name type="scientific">Trametes pubescens</name>
    <name type="common">White-rot fungus</name>
    <dbReference type="NCBI Taxonomy" id="154538"/>
    <lineage>
        <taxon>Eukaryota</taxon>
        <taxon>Fungi</taxon>
        <taxon>Dikarya</taxon>
        <taxon>Basidiomycota</taxon>
        <taxon>Agaricomycotina</taxon>
        <taxon>Agaricomycetes</taxon>
        <taxon>Polyporales</taxon>
        <taxon>Polyporaceae</taxon>
        <taxon>Trametes</taxon>
    </lineage>
</organism>
<dbReference type="InterPro" id="IPR045247">
    <property type="entry name" value="Oye-like"/>
</dbReference>
<dbReference type="EMBL" id="MNAD01000660">
    <property type="protein sequence ID" value="OJT11297.1"/>
    <property type="molecule type" value="Genomic_DNA"/>
</dbReference>
<dbReference type="AlphaFoldDB" id="A0A1M2VUL2"/>
<dbReference type="SUPFAM" id="SSF51395">
    <property type="entry name" value="FMN-linked oxidoreductases"/>
    <property type="match status" value="2"/>
</dbReference>
<dbReference type="PANTHER" id="PTHR22893:SF91">
    <property type="entry name" value="NADPH DEHYDROGENASE 2-RELATED"/>
    <property type="match status" value="1"/>
</dbReference>
<dbReference type="GO" id="GO:0010181">
    <property type="term" value="F:FMN binding"/>
    <property type="evidence" value="ECO:0007669"/>
    <property type="project" value="InterPro"/>
</dbReference>
<dbReference type="STRING" id="154538.A0A1M2VUL2"/>
<dbReference type="Proteomes" id="UP000184267">
    <property type="component" value="Unassembled WGS sequence"/>
</dbReference>
<accession>A0A1M2VUL2</accession>
<gene>
    <name evidence="2" type="ORF">TRAPUB_12172</name>
</gene>
<reference evidence="2 3" key="1">
    <citation type="submission" date="2016-10" db="EMBL/GenBank/DDBJ databases">
        <title>Genome sequence of the basidiomycete white-rot fungus Trametes pubescens.</title>
        <authorList>
            <person name="Makela M.R."/>
            <person name="Granchi Z."/>
            <person name="Peng M."/>
            <person name="De Vries R.P."/>
            <person name="Grigoriev I."/>
            <person name="Riley R."/>
            <person name="Hilden K."/>
        </authorList>
    </citation>
    <scope>NUCLEOTIDE SEQUENCE [LARGE SCALE GENOMIC DNA]</scope>
    <source>
        <strain evidence="2 3">FBCC735</strain>
    </source>
</reference>
<dbReference type="GO" id="GO:0003959">
    <property type="term" value="F:NADPH dehydrogenase activity"/>
    <property type="evidence" value="ECO:0007669"/>
    <property type="project" value="TreeGrafter"/>
</dbReference>
<evidence type="ECO:0000259" key="1">
    <source>
        <dbReference type="Pfam" id="PF00724"/>
    </source>
</evidence>
<proteinExistence type="predicted"/>
<dbReference type="InterPro" id="IPR013785">
    <property type="entry name" value="Aldolase_TIM"/>
</dbReference>